<dbReference type="InterPro" id="IPR007266">
    <property type="entry name" value="Ero1"/>
</dbReference>
<keyword evidence="10" id="KW-0249">Electron transport</keyword>
<feature type="disulfide bond" description="Redox-active" evidence="18">
    <location>
        <begin position="417"/>
        <end position="420"/>
    </location>
</feature>
<keyword evidence="12" id="KW-0472">Membrane</keyword>
<dbReference type="GO" id="GO:0005789">
    <property type="term" value="C:endoplasmic reticulum membrane"/>
    <property type="evidence" value="ECO:0007669"/>
    <property type="project" value="UniProtKB-SubCell"/>
</dbReference>
<dbReference type="PANTHER" id="PTHR12613">
    <property type="entry name" value="ERO1-RELATED"/>
    <property type="match status" value="1"/>
</dbReference>
<comment type="similarity">
    <text evidence="3">Belongs to the EROs family.</text>
</comment>
<feature type="chain" id="PRO_5041992087" evidence="20">
    <location>
        <begin position="23"/>
        <end position="612"/>
    </location>
</feature>
<keyword evidence="11" id="KW-0560">Oxidoreductase</keyword>
<evidence type="ECO:0000256" key="10">
    <source>
        <dbReference type="ARBA" id="ARBA00022982"/>
    </source>
</evidence>
<evidence type="ECO:0000256" key="14">
    <source>
        <dbReference type="ARBA" id="ARBA00023180"/>
    </source>
</evidence>
<comment type="caution">
    <text evidence="21">The sequence shown here is derived from an EMBL/GenBank/DDBJ whole genome shotgun (WGS) entry which is preliminary data.</text>
</comment>
<evidence type="ECO:0000256" key="2">
    <source>
        <dbReference type="ARBA" id="ARBA00004367"/>
    </source>
</evidence>
<comment type="cofactor">
    <cofactor evidence="1 17">
        <name>FAD</name>
        <dbReference type="ChEBI" id="CHEBI:57692"/>
    </cofactor>
</comment>
<feature type="binding site" evidence="17">
    <location>
        <position position="203"/>
    </location>
    <ligand>
        <name>FAD</name>
        <dbReference type="ChEBI" id="CHEBI:57692"/>
    </ligand>
</feature>
<feature type="region of interest" description="Disordered" evidence="19">
    <location>
        <begin position="517"/>
        <end position="547"/>
    </location>
</feature>
<reference evidence="21" key="2">
    <citation type="submission" date="2023-06" db="EMBL/GenBank/DDBJ databases">
        <authorList>
            <consortium name="Lawrence Berkeley National Laboratory"/>
            <person name="Haridas S."/>
            <person name="Hensen N."/>
            <person name="Bonometti L."/>
            <person name="Westerberg I."/>
            <person name="Brannstrom I.O."/>
            <person name="Guillou S."/>
            <person name="Cros-Aarteil S."/>
            <person name="Calhoun S."/>
            <person name="Kuo A."/>
            <person name="Mondo S."/>
            <person name="Pangilinan J."/>
            <person name="Riley R."/>
            <person name="Labutti K."/>
            <person name="Andreopoulos B."/>
            <person name="Lipzen A."/>
            <person name="Chen C."/>
            <person name="Yanf M."/>
            <person name="Daum C."/>
            <person name="Ng V."/>
            <person name="Clum A."/>
            <person name="Steindorff A."/>
            <person name="Ohm R."/>
            <person name="Martin F."/>
            <person name="Silar P."/>
            <person name="Natvig D."/>
            <person name="Lalanne C."/>
            <person name="Gautier V."/>
            <person name="Ament-Velasquez S.L."/>
            <person name="Kruys A."/>
            <person name="Hutchinson M.I."/>
            <person name="Powell A.J."/>
            <person name="Barry K."/>
            <person name="Miller A.N."/>
            <person name="Grigoriev I.V."/>
            <person name="Debuchy R."/>
            <person name="Gladieux P."/>
            <person name="Thoren M.H."/>
            <person name="Johannesson H."/>
        </authorList>
    </citation>
    <scope>NUCLEOTIDE SEQUENCE</scope>
    <source>
        <strain evidence="21">CBS 118394</strain>
    </source>
</reference>
<evidence type="ECO:0000256" key="9">
    <source>
        <dbReference type="ARBA" id="ARBA00022827"/>
    </source>
</evidence>
<dbReference type="AlphaFoldDB" id="A0AAE0IR31"/>
<reference evidence="21" key="1">
    <citation type="journal article" date="2023" name="Mol. Phylogenet. Evol.">
        <title>Genome-scale phylogeny and comparative genomics of the fungal order Sordariales.</title>
        <authorList>
            <person name="Hensen N."/>
            <person name="Bonometti L."/>
            <person name="Westerberg I."/>
            <person name="Brannstrom I.O."/>
            <person name="Guillou S."/>
            <person name="Cros-Aarteil S."/>
            <person name="Calhoun S."/>
            <person name="Haridas S."/>
            <person name="Kuo A."/>
            <person name="Mondo S."/>
            <person name="Pangilinan J."/>
            <person name="Riley R."/>
            <person name="LaButti K."/>
            <person name="Andreopoulos B."/>
            <person name="Lipzen A."/>
            <person name="Chen C."/>
            <person name="Yan M."/>
            <person name="Daum C."/>
            <person name="Ng V."/>
            <person name="Clum A."/>
            <person name="Steindorff A."/>
            <person name="Ohm R.A."/>
            <person name="Martin F."/>
            <person name="Silar P."/>
            <person name="Natvig D.O."/>
            <person name="Lalanne C."/>
            <person name="Gautier V."/>
            <person name="Ament-Velasquez S.L."/>
            <person name="Kruys A."/>
            <person name="Hutchinson M.I."/>
            <person name="Powell A.J."/>
            <person name="Barry K."/>
            <person name="Miller A.N."/>
            <person name="Grigoriev I.V."/>
            <person name="Debuchy R."/>
            <person name="Gladieux P."/>
            <person name="Hiltunen Thoren M."/>
            <person name="Johannesson H."/>
        </authorList>
    </citation>
    <scope>NUCLEOTIDE SEQUENCE</scope>
    <source>
        <strain evidence="21">CBS 118394</strain>
    </source>
</reference>
<evidence type="ECO:0000313" key="22">
    <source>
        <dbReference type="Proteomes" id="UP001283341"/>
    </source>
</evidence>
<keyword evidence="5" id="KW-0813">Transport</keyword>
<evidence type="ECO:0000256" key="20">
    <source>
        <dbReference type="SAM" id="SignalP"/>
    </source>
</evidence>
<feature type="active site" description="Nucleophile" evidence="16">
    <location>
        <position position="417"/>
    </location>
</feature>
<gene>
    <name evidence="21" type="ORF">B0H66DRAFT_26946</name>
</gene>
<feature type="binding site" evidence="17">
    <location>
        <position position="190"/>
    </location>
    <ligand>
        <name>FAD</name>
        <dbReference type="ChEBI" id="CHEBI:57692"/>
    </ligand>
</feature>
<dbReference type="PIRSF" id="PIRSF017205">
    <property type="entry name" value="ERO1"/>
    <property type="match status" value="1"/>
</dbReference>
<evidence type="ECO:0000256" key="11">
    <source>
        <dbReference type="ARBA" id="ARBA00023002"/>
    </source>
</evidence>
<feature type="compositionally biased region" description="Low complexity" evidence="19">
    <location>
        <begin position="519"/>
        <end position="529"/>
    </location>
</feature>
<evidence type="ECO:0000256" key="6">
    <source>
        <dbReference type="ARBA" id="ARBA00022630"/>
    </source>
</evidence>
<feature type="binding site" evidence="17">
    <location>
        <position position="317"/>
    </location>
    <ligand>
        <name>FAD</name>
        <dbReference type="ChEBI" id="CHEBI:57692"/>
    </ligand>
</feature>
<keyword evidence="13 18" id="KW-1015">Disulfide bond</keyword>
<name>A0AAE0IR31_9PEZI</name>
<dbReference type="GO" id="GO:0016972">
    <property type="term" value="F:thiol oxidase activity"/>
    <property type="evidence" value="ECO:0007669"/>
    <property type="project" value="InterPro"/>
</dbReference>
<evidence type="ECO:0000256" key="15">
    <source>
        <dbReference type="ARBA" id="ARBA00023284"/>
    </source>
</evidence>
<evidence type="ECO:0000256" key="19">
    <source>
        <dbReference type="SAM" id="MobiDB-lite"/>
    </source>
</evidence>
<evidence type="ECO:0000256" key="12">
    <source>
        <dbReference type="ARBA" id="ARBA00023136"/>
    </source>
</evidence>
<dbReference type="GO" id="GO:0034975">
    <property type="term" value="P:protein folding in endoplasmic reticulum"/>
    <property type="evidence" value="ECO:0007669"/>
    <property type="project" value="InterPro"/>
</dbReference>
<evidence type="ECO:0000256" key="13">
    <source>
        <dbReference type="ARBA" id="ARBA00023157"/>
    </source>
</evidence>
<evidence type="ECO:0000256" key="7">
    <source>
        <dbReference type="ARBA" id="ARBA00022729"/>
    </source>
</evidence>
<feature type="active site" evidence="16">
    <location>
        <position position="420"/>
    </location>
</feature>
<dbReference type="GO" id="GO:0071949">
    <property type="term" value="F:FAD binding"/>
    <property type="evidence" value="ECO:0007669"/>
    <property type="project" value="InterPro"/>
</dbReference>
<dbReference type="EMBL" id="JAUEDM010000001">
    <property type="protein sequence ID" value="KAK3329485.1"/>
    <property type="molecule type" value="Genomic_DNA"/>
</dbReference>
<comment type="subcellular location">
    <subcellularLocation>
        <location evidence="2">Endoplasmic reticulum membrane</location>
        <topology evidence="2">Peripheral membrane protein</topology>
        <orientation evidence="2">Lumenal side</orientation>
    </subcellularLocation>
</comment>
<dbReference type="Proteomes" id="UP001283341">
    <property type="component" value="Unassembled WGS sequence"/>
</dbReference>
<keyword evidence="15" id="KW-0676">Redox-active center</keyword>
<feature type="binding site" evidence="17">
    <location>
        <position position="285"/>
    </location>
    <ligand>
        <name>FAD</name>
        <dbReference type="ChEBI" id="CHEBI:57692"/>
    </ligand>
</feature>
<keyword evidence="9 17" id="KW-0274">FAD</keyword>
<dbReference type="PANTHER" id="PTHR12613:SF0">
    <property type="entry name" value="ERO1-LIKE PROTEIN"/>
    <property type="match status" value="1"/>
</dbReference>
<evidence type="ECO:0000256" key="17">
    <source>
        <dbReference type="PIRSR" id="PIRSR017205-2"/>
    </source>
</evidence>
<feature type="binding site" evidence="17">
    <location>
        <position position="192"/>
    </location>
    <ligand>
        <name>FAD</name>
        <dbReference type="ChEBI" id="CHEBI:57692"/>
    </ligand>
</feature>
<evidence type="ECO:0000256" key="5">
    <source>
        <dbReference type="ARBA" id="ARBA00022448"/>
    </source>
</evidence>
<dbReference type="SUPFAM" id="SSF110019">
    <property type="entry name" value="ERO1-like"/>
    <property type="match status" value="1"/>
</dbReference>
<feature type="signal peptide" evidence="20">
    <location>
        <begin position="1"/>
        <end position="22"/>
    </location>
</feature>
<dbReference type="InterPro" id="IPR037192">
    <property type="entry name" value="ERO1-like_sf"/>
</dbReference>
<organism evidence="21 22">
    <name type="scientific">Apodospora peruviana</name>
    <dbReference type="NCBI Taxonomy" id="516989"/>
    <lineage>
        <taxon>Eukaryota</taxon>
        <taxon>Fungi</taxon>
        <taxon>Dikarya</taxon>
        <taxon>Ascomycota</taxon>
        <taxon>Pezizomycotina</taxon>
        <taxon>Sordariomycetes</taxon>
        <taxon>Sordariomycetidae</taxon>
        <taxon>Sordariales</taxon>
        <taxon>Lasiosphaeriaceae</taxon>
        <taxon>Apodospora</taxon>
    </lineage>
</organism>
<keyword evidence="7 20" id="KW-0732">Signal</keyword>
<dbReference type="Pfam" id="PF04137">
    <property type="entry name" value="ERO1"/>
    <property type="match status" value="1"/>
</dbReference>
<evidence type="ECO:0000256" key="18">
    <source>
        <dbReference type="PIRSR" id="PIRSR017205-3"/>
    </source>
</evidence>
<dbReference type="GO" id="GO:0015035">
    <property type="term" value="F:protein-disulfide reductase activity"/>
    <property type="evidence" value="ECO:0007669"/>
    <property type="project" value="InterPro"/>
</dbReference>
<keyword evidence="8" id="KW-0256">Endoplasmic reticulum</keyword>
<feature type="disulfide bond" description="Redox-active" evidence="18">
    <location>
        <begin position="93"/>
        <end position="98"/>
    </location>
</feature>
<evidence type="ECO:0000256" key="8">
    <source>
        <dbReference type="ARBA" id="ARBA00022824"/>
    </source>
</evidence>
<feature type="compositionally biased region" description="Basic and acidic residues" evidence="19">
    <location>
        <begin position="530"/>
        <end position="547"/>
    </location>
</feature>
<keyword evidence="14" id="KW-0325">Glycoprotein</keyword>
<evidence type="ECO:0000313" key="21">
    <source>
        <dbReference type="EMBL" id="KAK3329485.1"/>
    </source>
</evidence>
<keyword evidence="6" id="KW-0285">Flavoprotein</keyword>
<evidence type="ECO:0000256" key="1">
    <source>
        <dbReference type="ARBA" id="ARBA00001974"/>
    </source>
</evidence>
<keyword evidence="22" id="KW-1185">Reference proteome</keyword>
<comment type="subunit">
    <text evidence="4">May function both as a monomer and a homodimer.</text>
</comment>
<proteinExistence type="inferred from homology"/>
<evidence type="ECO:0000256" key="4">
    <source>
        <dbReference type="ARBA" id="ARBA00011802"/>
    </source>
</evidence>
<sequence>MKSASRLFFLSLFALWGSEVQCQSQDEAQDSCVISPKSIVGDACASFSTLDRLNQNIRPAVNDLTHSTDFFSHYRVNLFHKRCPFWNDENGMCGNIACAVETLDNEKDIPLVWRASELGKLEGPRAKHPGKRAQKERPLKPLQGKLGDNVGESCVVEYDDECDDRDYCVPEDESAASKGDYVSLLRNPERYTGYAGDGARQVWDAIYRENCFQRSSFPHAASLGKTTKPKGPAAMDFKAVIDAAGRQQNLEQQRQQNPLTPFVAKTGLEYEDECLEKRVFYKVMSGMHASISTHLCWDFLNQTTGQWQPNVNCYVNRLHKFPERISNLYFNYALLTRAIAKLGPYLSRHEDYTFCMGDRDQDAATRAKVLAVTEKAASVPHIFDESLMFTNGEGPSLKEDFRNRFRNVSRLMDCVGCDKCRLWGKLQTAGYGAALKVLFEFDNSENPEPPVLKRTELVALFNTYARLGSSLEAIQKFRGMVEEAEAAEVTPDQKKFEERIKEAEKINVIPDRAKKPHHVVVPSSPSEPVSSEHVDGEGEEEKQDRTVKEEFEAELQRVMKAFKIVIRGYLGLPGLLWNIAISELNRLWQFYIGLPVSPRTWRLERPSLNDEL</sequence>
<accession>A0AAE0IR31</accession>
<evidence type="ECO:0000256" key="16">
    <source>
        <dbReference type="PIRSR" id="PIRSR017205-1"/>
    </source>
</evidence>
<protein>
    <submittedName>
        <fullName evidence="21">Endoplasmic reticulum Oxidoreductin 1-domain-containing protein</fullName>
    </submittedName>
</protein>
<evidence type="ECO:0000256" key="3">
    <source>
        <dbReference type="ARBA" id="ARBA00008277"/>
    </source>
</evidence>
<feature type="binding site" evidence="17">
    <location>
        <position position="288"/>
    </location>
    <ligand>
        <name>FAD</name>
        <dbReference type="ChEBI" id="CHEBI:57692"/>
    </ligand>
</feature>